<accession>A0A0D0LYP3</accession>
<comment type="caution">
    <text evidence="2">The sequence shown here is derived from an EMBL/GenBank/DDBJ whole genome shotgun (WGS) entry which is preliminary data.</text>
</comment>
<organism evidence="2 3">
    <name type="scientific">Variovorax paradoxus</name>
    <dbReference type="NCBI Taxonomy" id="34073"/>
    <lineage>
        <taxon>Bacteria</taxon>
        <taxon>Pseudomonadati</taxon>
        <taxon>Pseudomonadota</taxon>
        <taxon>Betaproteobacteria</taxon>
        <taxon>Burkholderiales</taxon>
        <taxon>Comamonadaceae</taxon>
        <taxon>Variovorax</taxon>
    </lineage>
</organism>
<dbReference type="Proteomes" id="UP000032067">
    <property type="component" value="Unassembled WGS sequence"/>
</dbReference>
<feature type="chain" id="PRO_5002216635" evidence="1">
    <location>
        <begin position="20"/>
        <end position="128"/>
    </location>
</feature>
<dbReference type="OrthoDB" id="8859068at2"/>
<feature type="signal peptide" evidence="1">
    <location>
        <begin position="1"/>
        <end position="19"/>
    </location>
</feature>
<dbReference type="AlphaFoldDB" id="A0A0D0LYP3"/>
<dbReference type="RefSeq" id="WP_042578234.1">
    <property type="nucleotide sequence ID" value="NZ_JXQQ01000015.1"/>
</dbReference>
<reference evidence="2 3" key="1">
    <citation type="submission" date="2014-12" db="EMBL/GenBank/DDBJ databases">
        <title>16Stimator: statistical estimation of ribosomal gene copy numbers from draft genome assemblies.</title>
        <authorList>
            <person name="Perisin M.A."/>
            <person name="Vetter M."/>
            <person name="Gilbert J.A."/>
            <person name="Bergelson J."/>
        </authorList>
    </citation>
    <scope>NUCLEOTIDE SEQUENCE [LARGE SCALE GENOMIC DNA]</scope>
    <source>
        <strain evidence="2 3">MEDvA23</strain>
    </source>
</reference>
<proteinExistence type="predicted"/>
<gene>
    <name evidence="2" type="ORF">RT97_07950</name>
</gene>
<evidence type="ECO:0000313" key="3">
    <source>
        <dbReference type="Proteomes" id="UP000032067"/>
    </source>
</evidence>
<evidence type="ECO:0000313" key="2">
    <source>
        <dbReference type="EMBL" id="KIQ34463.1"/>
    </source>
</evidence>
<protein>
    <submittedName>
        <fullName evidence="2">Uncharacterized protein</fullName>
    </submittedName>
</protein>
<name>A0A0D0LYP3_VARPD</name>
<keyword evidence="1" id="KW-0732">Signal</keyword>
<dbReference type="EMBL" id="JXQQ01000015">
    <property type="protein sequence ID" value="KIQ34463.1"/>
    <property type="molecule type" value="Genomic_DNA"/>
</dbReference>
<evidence type="ECO:0000256" key="1">
    <source>
        <dbReference type="SAM" id="SignalP"/>
    </source>
</evidence>
<sequence length="128" mass="14057">MKAALVLTALLASAPMCFALTLGAATENLLYFEYASLASDHCERQKVPTRPVLKAWQGQHEPLFRASIDAVRTEGKRRGLASEKEQDALLFEVMGMADKKAKEHIARKGVPCGKYGTFIDGLATSFKR</sequence>